<sequence>MSHMCSACVLNKYAYLPSYLCLCDFGNSC</sequence>
<protein>
    <submittedName>
        <fullName evidence="1">Uncharacterized protein</fullName>
    </submittedName>
</protein>
<accession>A0A0E9X9U0</accession>
<reference evidence="1" key="2">
    <citation type="journal article" date="2015" name="Fish Shellfish Immunol.">
        <title>Early steps in the European eel (Anguilla anguilla)-Vibrio vulnificus interaction in the gills: Role of the RtxA13 toxin.</title>
        <authorList>
            <person name="Callol A."/>
            <person name="Pajuelo D."/>
            <person name="Ebbesson L."/>
            <person name="Teles M."/>
            <person name="MacKenzie S."/>
            <person name="Amaro C."/>
        </authorList>
    </citation>
    <scope>NUCLEOTIDE SEQUENCE</scope>
</reference>
<reference evidence="1" key="1">
    <citation type="submission" date="2014-11" db="EMBL/GenBank/DDBJ databases">
        <authorList>
            <person name="Amaro Gonzalez C."/>
        </authorList>
    </citation>
    <scope>NUCLEOTIDE SEQUENCE</scope>
</reference>
<name>A0A0E9X9U0_ANGAN</name>
<evidence type="ECO:0000313" key="1">
    <source>
        <dbReference type="EMBL" id="JAH99517.1"/>
    </source>
</evidence>
<proteinExistence type="predicted"/>
<dbReference type="EMBL" id="GBXM01009060">
    <property type="protein sequence ID" value="JAH99517.1"/>
    <property type="molecule type" value="Transcribed_RNA"/>
</dbReference>
<dbReference type="AlphaFoldDB" id="A0A0E9X9U0"/>
<organism evidence="1">
    <name type="scientific">Anguilla anguilla</name>
    <name type="common">European freshwater eel</name>
    <name type="synonym">Muraena anguilla</name>
    <dbReference type="NCBI Taxonomy" id="7936"/>
    <lineage>
        <taxon>Eukaryota</taxon>
        <taxon>Metazoa</taxon>
        <taxon>Chordata</taxon>
        <taxon>Craniata</taxon>
        <taxon>Vertebrata</taxon>
        <taxon>Euteleostomi</taxon>
        <taxon>Actinopterygii</taxon>
        <taxon>Neopterygii</taxon>
        <taxon>Teleostei</taxon>
        <taxon>Anguilliformes</taxon>
        <taxon>Anguillidae</taxon>
        <taxon>Anguilla</taxon>
    </lineage>
</organism>